<sequence length="193" mass="20304">MPSWHNPLLFKWRGRWALIAVACLLLAGPLCADLIATTISTDGSVMLKTSASDENGSFTSRILSRDESQVTRTAGDDNGLYEDLAVRGSGQTLFSEYADALLSTRGIKTICAFLDTPDTHEGNAAAYSSGIVQGGGYASSRTISQGLSGRTAANGTGLIFLGSESQGNRSFKTGGFISGNLSVEDMMTYGVKI</sequence>
<comment type="caution">
    <text evidence="1">The sequence shown here is derived from an EMBL/GenBank/DDBJ whole genome shotgun (WGS) entry which is preliminary data.</text>
</comment>
<organism evidence="1 2">
    <name type="scientific">Methanospirillum lacunae</name>
    <dbReference type="NCBI Taxonomy" id="668570"/>
    <lineage>
        <taxon>Archaea</taxon>
        <taxon>Methanobacteriati</taxon>
        <taxon>Methanobacteriota</taxon>
        <taxon>Stenosarchaea group</taxon>
        <taxon>Methanomicrobia</taxon>
        <taxon>Methanomicrobiales</taxon>
        <taxon>Methanospirillaceae</taxon>
        <taxon>Methanospirillum</taxon>
    </lineage>
</organism>
<dbReference type="Proteomes" id="UP000245657">
    <property type="component" value="Unassembled WGS sequence"/>
</dbReference>
<name>A0A2V2N781_9EURY</name>
<proteinExistence type="predicted"/>
<dbReference type="OrthoDB" id="116058at2157"/>
<dbReference type="EMBL" id="QGMY01000008">
    <property type="protein sequence ID" value="PWR71401.1"/>
    <property type="molecule type" value="Genomic_DNA"/>
</dbReference>
<dbReference type="RefSeq" id="WP_109969019.1">
    <property type="nucleotide sequence ID" value="NZ_QGMY01000008.1"/>
</dbReference>
<dbReference type="AlphaFoldDB" id="A0A2V2N781"/>
<reference evidence="1 2" key="1">
    <citation type="submission" date="2018-05" db="EMBL/GenBank/DDBJ databases">
        <title>Draft genome of Methanospirillum lacunae Ki8-1.</title>
        <authorList>
            <person name="Dueholm M.S."/>
            <person name="Nielsen P.H."/>
            <person name="Bakmann L.F."/>
            <person name="Otzen D.E."/>
        </authorList>
    </citation>
    <scope>NUCLEOTIDE SEQUENCE [LARGE SCALE GENOMIC DNA]</scope>
    <source>
        <strain evidence="1 2">Ki8-1</strain>
    </source>
</reference>
<accession>A0A2V2N781</accession>
<keyword evidence="2" id="KW-1185">Reference proteome</keyword>
<evidence type="ECO:0000313" key="1">
    <source>
        <dbReference type="EMBL" id="PWR71401.1"/>
    </source>
</evidence>
<gene>
    <name evidence="1" type="ORF">DK846_11080</name>
</gene>
<protein>
    <submittedName>
        <fullName evidence="1">Uncharacterized protein</fullName>
    </submittedName>
</protein>
<evidence type="ECO:0000313" key="2">
    <source>
        <dbReference type="Proteomes" id="UP000245657"/>
    </source>
</evidence>